<protein>
    <recommendedName>
        <fullName evidence="3">YtkA-like domain-containing protein</fullName>
    </recommendedName>
</protein>
<dbReference type="AlphaFoldDB" id="A0A094YXQ6"/>
<evidence type="ECO:0000313" key="2">
    <source>
        <dbReference type="Proteomes" id="UP000029448"/>
    </source>
</evidence>
<sequence>MADFTFKRGTTFLITCIVQDRTGVPVDLGRVRVAADLRDAQNTLIAPLEASVVPDQPGTYTLAYPGDTSGWPLTVLRTDVQFTDLDGTIMQTQTITIAVVDRVTQ</sequence>
<gene>
    <name evidence="1" type="ORF">AtDm6_0001</name>
</gene>
<keyword evidence="2" id="KW-1185">Reference proteome</keyword>
<dbReference type="EMBL" id="JOKM01000001">
    <property type="protein sequence ID" value="KGB26735.1"/>
    <property type="molecule type" value="Genomic_DNA"/>
</dbReference>
<evidence type="ECO:0008006" key="3">
    <source>
        <dbReference type="Google" id="ProtNLM"/>
    </source>
</evidence>
<dbReference type="PATRIC" id="fig|104102.7.peg.1"/>
<name>A0A094YXQ6_9PROT</name>
<evidence type="ECO:0000313" key="1">
    <source>
        <dbReference type="EMBL" id="KGB26735.1"/>
    </source>
</evidence>
<reference evidence="1 2" key="1">
    <citation type="submission" date="2014-06" db="EMBL/GenBank/DDBJ databases">
        <title>Functional and comparative genomic analyses of the Drosophila gut microbiota identify candidate symbiosis factors.</title>
        <authorList>
            <person name="Newell P.D."/>
            <person name="Chaston J.M."/>
            <person name="Douglas A.E."/>
        </authorList>
    </citation>
    <scope>NUCLEOTIDE SEQUENCE [LARGE SCALE GENOMIC DNA]</scope>
    <source>
        <strain evidence="1 2">DmCS_006</strain>
    </source>
</reference>
<proteinExistence type="predicted"/>
<dbReference type="STRING" id="104102.AtDm6_0001"/>
<dbReference type="Proteomes" id="UP000029448">
    <property type="component" value="Unassembled WGS sequence"/>
</dbReference>
<organism evidence="1 2">
    <name type="scientific">Acetobacter tropicalis</name>
    <dbReference type="NCBI Taxonomy" id="104102"/>
    <lineage>
        <taxon>Bacteria</taxon>
        <taxon>Pseudomonadati</taxon>
        <taxon>Pseudomonadota</taxon>
        <taxon>Alphaproteobacteria</taxon>
        <taxon>Acetobacterales</taxon>
        <taxon>Acetobacteraceae</taxon>
        <taxon>Acetobacter</taxon>
    </lineage>
</organism>
<dbReference type="GeneID" id="89479033"/>
<comment type="caution">
    <text evidence="1">The sequence shown here is derived from an EMBL/GenBank/DDBJ whole genome shotgun (WGS) entry which is preliminary data.</text>
</comment>
<dbReference type="RefSeq" id="WP_035377011.1">
    <property type="nucleotide sequence ID" value="NZ_JAUYUW010000001.1"/>
</dbReference>
<accession>A0A094YXQ6</accession>